<keyword evidence="3" id="KW-1185">Reference proteome</keyword>
<dbReference type="InterPro" id="IPR057191">
    <property type="entry name" value="DUF7869"/>
</dbReference>
<dbReference type="Pfam" id="PF25273">
    <property type="entry name" value="DUF7869"/>
    <property type="match status" value="1"/>
</dbReference>
<accession>A0ABP0PXG9</accession>
<feature type="domain" description="DUF7869" evidence="1">
    <location>
        <begin position="363"/>
        <end position="501"/>
    </location>
</feature>
<dbReference type="Proteomes" id="UP001642464">
    <property type="component" value="Unassembled WGS sequence"/>
</dbReference>
<dbReference type="PANTHER" id="PTHR33153:SF3">
    <property type="entry name" value="TRAFFICKING PROTEIN PARTICLE COMPLEX SUBUNIT 11 DOMAIN-CONTAINING PROTEIN"/>
    <property type="match status" value="1"/>
</dbReference>
<organism evidence="2 3">
    <name type="scientific">Durusdinium trenchii</name>
    <dbReference type="NCBI Taxonomy" id="1381693"/>
    <lineage>
        <taxon>Eukaryota</taxon>
        <taxon>Sar</taxon>
        <taxon>Alveolata</taxon>
        <taxon>Dinophyceae</taxon>
        <taxon>Suessiales</taxon>
        <taxon>Symbiodiniaceae</taxon>
        <taxon>Durusdinium</taxon>
    </lineage>
</organism>
<reference evidence="2 3" key="1">
    <citation type="submission" date="2024-02" db="EMBL/GenBank/DDBJ databases">
        <authorList>
            <person name="Chen Y."/>
            <person name="Shah S."/>
            <person name="Dougan E. K."/>
            <person name="Thang M."/>
            <person name="Chan C."/>
        </authorList>
    </citation>
    <scope>NUCLEOTIDE SEQUENCE [LARGE SCALE GENOMIC DNA]</scope>
</reference>
<dbReference type="PANTHER" id="PTHR33153">
    <property type="entry name" value="MYND-TYPE DOMAIN-CONTAINING PROTEIN"/>
    <property type="match status" value="1"/>
</dbReference>
<evidence type="ECO:0000259" key="1">
    <source>
        <dbReference type="Pfam" id="PF25273"/>
    </source>
</evidence>
<name>A0ABP0PXG9_9DINO</name>
<sequence length="716" mass="80365">MSDTESGSGSDDDDTPGIVDLTLERLQSLQAHGRVTKHDRSDFAKSGMSATRVKKAVLQPRCECMCRLPIKLLYRICLAFWSLTKPTQDSLLWAIQHESGHQKKKRWHLSGHPLCKDAWAHCLGVGKHRLGRCRNTFQGKDGTSLSGPGGPSAPPAVKSASVTNFLVHLYWSAAEPMSTAILSKTSINKADKDLQEELLQRLIDSKLMSPFTEVAFNQNPSRLALRELPHGSWSNVYTLYKAQCRAHQQQPASKSTFFAVSQEWRCCMRFHKKSQHAVCATCSRLKMHIRHTKDVKAHCELTRQLLDHYQQTLRDRQIYWMARERAKTVGDLLVIICDSYDKAKVTLPRWPFQRCPKKAVYEKLRRTSMTLTGCIVHGYGVFLFLCDEGMCHGASWTIEVMMRAIDRAFAIAQTKNRSFPSECWVQGDNAVKEVRNAYTGRWASLLCQGGWFKGVAHHHLVVGHTHEDIDGVFSIVTSALNAQSDLQTPRDVQRTLIQRMAPLFAKWGLVFDCEIVDTIRDWSKFMPAGASLKNCYKPRKGDDEGEDGMCVPSSFTFMVREGMPGAGHGLDLDDHVPRRLRSEGSNKDVFCMVKAKMSDESLAQRPLLVYPESFLGVTKSFFDKINSCNTLSTAALEEACCAELSELADSIEKDFPHLGRGVSYLRSLTNAHRHRQPCPRLQFIDAGPSSSSGLADLQLGVDSSPLQVVFHHQRPG</sequence>
<evidence type="ECO:0000313" key="2">
    <source>
        <dbReference type="EMBL" id="CAK9080715.1"/>
    </source>
</evidence>
<proteinExistence type="predicted"/>
<evidence type="ECO:0000313" key="3">
    <source>
        <dbReference type="Proteomes" id="UP001642464"/>
    </source>
</evidence>
<gene>
    <name evidence="2" type="ORF">SCF082_LOCUS38461</name>
</gene>
<protein>
    <recommendedName>
        <fullName evidence="1">DUF7869 domain-containing protein</fullName>
    </recommendedName>
</protein>
<dbReference type="EMBL" id="CAXAMM010038762">
    <property type="protein sequence ID" value="CAK9080715.1"/>
    <property type="molecule type" value="Genomic_DNA"/>
</dbReference>
<comment type="caution">
    <text evidence="2">The sequence shown here is derived from an EMBL/GenBank/DDBJ whole genome shotgun (WGS) entry which is preliminary data.</text>
</comment>